<proteinExistence type="predicted"/>
<feature type="domain" description="HTH cro/C1-type" evidence="1">
    <location>
        <begin position="16"/>
        <end position="71"/>
    </location>
</feature>
<dbReference type="InterPro" id="IPR010982">
    <property type="entry name" value="Lambda_DNA-bd_dom_sf"/>
</dbReference>
<sequence>METQPFHSARQLGAVMRAARLRRGWSQTELAERAAVDRPWLVKLETGHLDNPTLRRVLQVVESLGLQLSVQEPVRGNSAFDLSTLWGEEDDQR</sequence>
<organism evidence="2 3">
    <name type="scientific">Microbacterium paraoxydans</name>
    <dbReference type="NCBI Taxonomy" id="199592"/>
    <lineage>
        <taxon>Bacteria</taxon>
        <taxon>Bacillati</taxon>
        <taxon>Actinomycetota</taxon>
        <taxon>Actinomycetes</taxon>
        <taxon>Micrococcales</taxon>
        <taxon>Microbacteriaceae</taxon>
        <taxon>Microbacterium</taxon>
    </lineage>
</organism>
<gene>
    <name evidence="2" type="ORF">KE274_04425</name>
</gene>
<evidence type="ECO:0000259" key="1">
    <source>
        <dbReference type="PROSITE" id="PS50943"/>
    </source>
</evidence>
<protein>
    <submittedName>
        <fullName evidence="2">Helix-turn-helix domain-containing protein</fullName>
    </submittedName>
</protein>
<accession>A0ABS5IK64</accession>
<dbReference type="Pfam" id="PF13560">
    <property type="entry name" value="HTH_31"/>
    <property type="match status" value="1"/>
</dbReference>
<name>A0ABS5IK64_9MICO</name>
<dbReference type="SMART" id="SM00530">
    <property type="entry name" value="HTH_XRE"/>
    <property type="match status" value="1"/>
</dbReference>
<dbReference type="Proteomes" id="UP000678243">
    <property type="component" value="Unassembled WGS sequence"/>
</dbReference>
<dbReference type="PROSITE" id="PS50943">
    <property type="entry name" value="HTH_CROC1"/>
    <property type="match status" value="1"/>
</dbReference>
<dbReference type="RefSeq" id="WP_211541429.1">
    <property type="nucleotide sequence ID" value="NZ_JAGTUK010000001.1"/>
</dbReference>
<dbReference type="InterPro" id="IPR001387">
    <property type="entry name" value="Cro/C1-type_HTH"/>
</dbReference>
<reference evidence="2 3" key="1">
    <citation type="submission" date="2021-04" db="EMBL/GenBank/DDBJ databases">
        <title>Whole genome analysis of root endophytic bacterium Microbacterium paraoxydans ku-mp colonizing RP-bio226 rice variety.</title>
        <authorList>
            <person name="Ulaganathan K."/>
            <person name="Latha B."/>
        </authorList>
    </citation>
    <scope>NUCLEOTIDE SEQUENCE [LARGE SCALE GENOMIC DNA]</scope>
    <source>
        <strain evidence="3">ku-mp</strain>
    </source>
</reference>
<dbReference type="Gene3D" id="1.10.260.40">
    <property type="entry name" value="lambda repressor-like DNA-binding domains"/>
    <property type="match status" value="1"/>
</dbReference>
<dbReference type="CDD" id="cd00093">
    <property type="entry name" value="HTH_XRE"/>
    <property type="match status" value="1"/>
</dbReference>
<evidence type="ECO:0000313" key="3">
    <source>
        <dbReference type="Proteomes" id="UP000678243"/>
    </source>
</evidence>
<dbReference type="EMBL" id="JAGTUK010000001">
    <property type="protein sequence ID" value="MBS0023348.1"/>
    <property type="molecule type" value="Genomic_DNA"/>
</dbReference>
<comment type="caution">
    <text evidence="2">The sequence shown here is derived from an EMBL/GenBank/DDBJ whole genome shotgun (WGS) entry which is preliminary data.</text>
</comment>
<dbReference type="SUPFAM" id="SSF47413">
    <property type="entry name" value="lambda repressor-like DNA-binding domains"/>
    <property type="match status" value="1"/>
</dbReference>
<keyword evidence="3" id="KW-1185">Reference proteome</keyword>
<evidence type="ECO:0000313" key="2">
    <source>
        <dbReference type="EMBL" id="MBS0023348.1"/>
    </source>
</evidence>